<organism evidence="2 3">
    <name type="scientific">Fibroporia radiculosa</name>
    <dbReference type="NCBI Taxonomy" id="599839"/>
    <lineage>
        <taxon>Eukaryota</taxon>
        <taxon>Fungi</taxon>
        <taxon>Dikarya</taxon>
        <taxon>Basidiomycota</taxon>
        <taxon>Agaricomycotina</taxon>
        <taxon>Agaricomycetes</taxon>
        <taxon>Polyporales</taxon>
        <taxon>Fibroporiaceae</taxon>
        <taxon>Fibroporia</taxon>
    </lineage>
</organism>
<feature type="region of interest" description="Disordered" evidence="1">
    <location>
        <begin position="199"/>
        <end position="227"/>
    </location>
</feature>
<dbReference type="InParanoid" id="J4I8Y2"/>
<proteinExistence type="predicted"/>
<dbReference type="SUPFAM" id="SSF81383">
    <property type="entry name" value="F-box domain"/>
    <property type="match status" value="1"/>
</dbReference>
<dbReference type="EMBL" id="HE796971">
    <property type="protein sequence ID" value="CCM00206.1"/>
    <property type="molecule type" value="Genomic_DNA"/>
</dbReference>
<feature type="region of interest" description="Disordered" evidence="1">
    <location>
        <begin position="443"/>
        <end position="480"/>
    </location>
</feature>
<dbReference type="RefSeq" id="XP_012179489.1">
    <property type="nucleotide sequence ID" value="XM_012324099.1"/>
</dbReference>
<evidence type="ECO:0008006" key="4">
    <source>
        <dbReference type="Google" id="ProtNLM"/>
    </source>
</evidence>
<evidence type="ECO:0000313" key="2">
    <source>
        <dbReference type="EMBL" id="CCM00206.1"/>
    </source>
</evidence>
<feature type="compositionally biased region" description="Low complexity" evidence="1">
    <location>
        <begin position="214"/>
        <end position="225"/>
    </location>
</feature>
<feature type="compositionally biased region" description="Polar residues" evidence="1">
    <location>
        <begin position="401"/>
        <end position="412"/>
    </location>
</feature>
<feature type="compositionally biased region" description="Acidic residues" evidence="1">
    <location>
        <begin position="318"/>
        <end position="329"/>
    </location>
</feature>
<reference evidence="2 3" key="1">
    <citation type="journal article" date="2012" name="Appl. Environ. Microbiol.">
        <title>Short-read sequencing for genomic analysis of the brown rot fungus Fibroporia radiculosa.</title>
        <authorList>
            <person name="Tang J.D."/>
            <person name="Perkins A.D."/>
            <person name="Sonstegard T.S."/>
            <person name="Schroeder S.G."/>
            <person name="Burgess S.C."/>
            <person name="Diehl S.V."/>
        </authorList>
    </citation>
    <scope>NUCLEOTIDE SEQUENCE [LARGE SCALE GENOMIC DNA]</scope>
    <source>
        <strain evidence="2 3">TFFH 294</strain>
    </source>
</reference>
<protein>
    <recommendedName>
        <fullName evidence="4">F-box domain-containing protein</fullName>
    </recommendedName>
</protein>
<keyword evidence="3" id="KW-1185">Reference proteome</keyword>
<dbReference type="STRING" id="599839.J4I8Y2"/>
<feature type="compositionally biased region" description="Acidic residues" evidence="1">
    <location>
        <begin position="445"/>
        <end position="473"/>
    </location>
</feature>
<dbReference type="Proteomes" id="UP000006352">
    <property type="component" value="Unassembled WGS sequence"/>
</dbReference>
<name>J4I8Y2_9APHY</name>
<sequence length="730" mass="80011">MVSSSTAASLSSASRSLANVHALPDELTELILIFTARAGFPTAISAFAQTCHAFHTLVYHSPDQHLWREVFLTTFDDPRRSEEWKEREAVFDWGQEFRNRVWATDYFKRESLVTQSSSAPTSSRPTTCFLTSDSTISFEVSRYDIIERDLRALEAIISAAETALPCPPTICCSFIPSASNVANSPGVYPAYPSYPIFPPGPHPTGVSQQETEPSSVPRLSSSASSHLDEYQSTSLNIKWIADLVGHGLPPRLRDMVSGTQLHGGTLGEKLDEREARMMQALGRVIAFTGFRPEPPLGRDGDTEENDHSGSEDLQHQPDDEDNYTSDEDDSKSLELEHGRINSSLPTDFITDTFHDSTVTDPTKDMSAAALNRRARSLARLRAYSLRLLAVERHWGPFLPLQSASVGSQTADKSQSNSGSSTDEDSEEEFAEDNFLPPMLKMLAGENDDDADESDECSDDDNDSELGEFSDDAQADPSEAPDYSLLTPDWAYLAAVRVVVEANLREAVGAGEITGLAWLDGLRVGSAPKEVGYCTSFSAHDVATDLEARWRSEKGKETDFGVIGDIGLMPPGGDSVVAWDWAGVTGVWRRCICWFDYRDLILHNHLSDFSDPNLQEAVRIVPMRLRVVSFSPSLVPAYPNRPTLHVEGETAGGTPQGPVRKLQGTVGVVADGSIRWTLLLLALNSDEPNEWISEGIQIGGPQTAMGVLGIWTGSQHEKMDPLGPFWAWKVG</sequence>
<dbReference type="InterPro" id="IPR036047">
    <property type="entry name" value="F-box-like_dom_sf"/>
</dbReference>
<dbReference type="AlphaFoldDB" id="J4I8Y2"/>
<accession>J4I8Y2</accession>
<gene>
    <name evidence="2" type="ORF">FIBRA_02234</name>
</gene>
<evidence type="ECO:0000313" key="3">
    <source>
        <dbReference type="Proteomes" id="UP000006352"/>
    </source>
</evidence>
<dbReference type="GeneID" id="24095117"/>
<evidence type="ECO:0000256" key="1">
    <source>
        <dbReference type="SAM" id="MobiDB-lite"/>
    </source>
</evidence>
<feature type="region of interest" description="Disordered" evidence="1">
    <location>
        <begin position="401"/>
        <end position="429"/>
    </location>
</feature>
<dbReference type="OrthoDB" id="3226064at2759"/>
<dbReference type="HOGENOM" id="CLU_024646_0_0_1"/>
<feature type="region of interest" description="Disordered" evidence="1">
    <location>
        <begin position="288"/>
        <end position="332"/>
    </location>
</feature>
<feature type="compositionally biased region" description="Basic and acidic residues" evidence="1">
    <location>
        <begin position="296"/>
        <end position="317"/>
    </location>
</feature>